<keyword evidence="2" id="KW-1185">Reference proteome</keyword>
<comment type="caution">
    <text evidence="1">The sequence shown here is derived from an EMBL/GenBank/DDBJ whole genome shotgun (WGS) entry which is preliminary data.</text>
</comment>
<protein>
    <submittedName>
        <fullName evidence="1">Uncharacterized protein</fullName>
    </submittedName>
</protein>
<sequence length="146" mass="17199">MSGNAPTVVTLTPQITQTAKYALQLWRARRRFCAAQFCDLMNKYQQKQLLQARMTLLRQHRPQGSRRQQKRNENLKLDYGAPLLNRCRTKRKIFRLYLGTRLTVRITLMIRHLHETPNNSFSTRHDATRVIAAPWKDAQQKQIGLQ</sequence>
<proteinExistence type="predicted"/>
<dbReference type="Proteomes" id="UP000805193">
    <property type="component" value="Unassembled WGS sequence"/>
</dbReference>
<name>A0AC60PCW7_IXOPE</name>
<evidence type="ECO:0000313" key="1">
    <source>
        <dbReference type="EMBL" id="KAG0417611.1"/>
    </source>
</evidence>
<accession>A0AC60PCW7</accession>
<gene>
    <name evidence="1" type="ORF">HPB47_005476</name>
</gene>
<evidence type="ECO:0000313" key="2">
    <source>
        <dbReference type="Proteomes" id="UP000805193"/>
    </source>
</evidence>
<dbReference type="EMBL" id="JABSTQ010010823">
    <property type="protein sequence ID" value="KAG0417611.1"/>
    <property type="molecule type" value="Genomic_DNA"/>
</dbReference>
<organism evidence="1 2">
    <name type="scientific">Ixodes persulcatus</name>
    <name type="common">Taiga tick</name>
    <dbReference type="NCBI Taxonomy" id="34615"/>
    <lineage>
        <taxon>Eukaryota</taxon>
        <taxon>Metazoa</taxon>
        <taxon>Ecdysozoa</taxon>
        <taxon>Arthropoda</taxon>
        <taxon>Chelicerata</taxon>
        <taxon>Arachnida</taxon>
        <taxon>Acari</taxon>
        <taxon>Parasitiformes</taxon>
        <taxon>Ixodida</taxon>
        <taxon>Ixodoidea</taxon>
        <taxon>Ixodidae</taxon>
        <taxon>Ixodinae</taxon>
        <taxon>Ixodes</taxon>
    </lineage>
</organism>
<reference evidence="1 2" key="1">
    <citation type="journal article" date="2020" name="Cell">
        <title>Large-Scale Comparative Analyses of Tick Genomes Elucidate Their Genetic Diversity and Vector Capacities.</title>
        <authorList>
            <consortium name="Tick Genome and Microbiome Consortium (TIGMIC)"/>
            <person name="Jia N."/>
            <person name="Wang J."/>
            <person name="Shi W."/>
            <person name="Du L."/>
            <person name="Sun Y."/>
            <person name="Zhan W."/>
            <person name="Jiang J.F."/>
            <person name="Wang Q."/>
            <person name="Zhang B."/>
            <person name="Ji P."/>
            <person name="Bell-Sakyi L."/>
            <person name="Cui X.M."/>
            <person name="Yuan T.T."/>
            <person name="Jiang B.G."/>
            <person name="Yang W.F."/>
            <person name="Lam T.T."/>
            <person name="Chang Q.C."/>
            <person name="Ding S.J."/>
            <person name="Wang X.J."/>
            <person name="Zhu J.G."/>
            <person name="Ruan X.D."/>
            <person name="Zhao L."/>
            <person name="Wei J.T."/>
            <person name="Ye R.Z."/>
            <person name="Que T.C."/>
            <person name="Du C.H."/>
            <person name="Zhou Y.H."/>
            <person name="Cheng J.X."/>
            <person name="Dai P.F."/>
            <person name="Guo W.B."/>
            <person name="Han X.H."/>
            <person name="Huang E.J."/>
            <person name="Li L.F."/>
            <person name="Wei W."/>
            <person name="Gao Y.C."/>
            <person name="Liu J.Z."/>
            <person name="Shao H.Z."/>
            <person name="Wang X."/>
            <person name="Wang C.C."/>
            <person name="Yang T.C."/>
            <person name="Huo Q.B."/>
            <person name="Li W."/>
            <person name="Chen H.Y."/>
            <person name="Chen S.E."/>
            <person name="Zhou L.G."/>
            <person name="Ni X.B."/>
            <person name="Tian J.H."/>
            <person name="Sheng Y."/>
            <person name="Liu T."/>
            <person name="Pan Y.S."/>
            <person name="Xia L.Y."/>
            <person name="Li J."/>
            <person name="Zhao F."/>
            <person name="Cao W.C."/>
        </authorList>
    </citation>
    <scope>NUCLEOTIDE SEQUENCE [LARGE SCALE GENOMIC DNA]</scope>
    <source>
        <strain evidence="1">Iper-2018</strain>
    </source>
</reference>